<evidence type="ECO:0000256" key="1">
    <source>
        <dbReference type="ARBA" id="ARBA00001933"/>
    </source>
</evidence>
<dbReference type="PANTHER" id="PTHR11808:SF75">
    <property type="entry name" value="CYSTATHIONINE GAMMA-SYNTHASE"/>
    <property type="match status" value="1"/>
</dbReference>
<dbReference type="PIRSF" id="PIRSF001434">
    <property type="entry name" value="CGS"/>
    <property type="match status" value="1"/>
</dbReference>
<dbReference type="Gene3D" id="3.40.640.10">
    <property type="entry name" value="Type I PLP-dependent aspartate aminotransferase-like (Major domain)"/>
    <property type="match status" value="1"/>
</dbReference>
<dbReference type="InterPro" id="IPR011821">
    <property type="entry name" value="O_succ_thio_ly"/>
</dbReference>
<reference evidence="5 6" key="1">
    <citation type="journal article" date="2016" name="J. Microbiol.">
        <title>Dankookia rubra gen. nov., sp. nov., an alphaproteobacterium isolated from sediment of a shallow stream.</title>
        <authorList>
            <person name="Kim W.H."/>
            <person name="Kim D.H."/>
            <person name="Kang K."/>
            <person name="Ahn T.Y."/>
        </authorList>
    </citation>
    <scope>NUCLEOTIDE SEQUENCE [LARGE SCALE GENOMIC DNA]</scope>
    <source>
        <strain evidence="5 6">JCM30602</strain>
    </source>
</reference>
<evidence type="ECO:0000256" key="3">
    <source>
        <dbReference type="PIRSR" id="PIRSR001434-2"/>
    </source>
</evidence>
<evidence type="ECO:0000313" key="5">
    <source>
        <dbReference type="EMBL" id="TDH59946.1"/>
    </source>
</evidence>
<accession>A0A4R5QAW4</accession>
<comment type="caution">
    <text evidence="5">The sequence shown here is derived from an EMBL/GenBank/DDBJ whole genome shotgun (WGS) entry which is preliminary data.</text>
</comment>
<evidence type="ECO:0000256" key="4">
    <source>
        <dbReference type="RuleBase" id="RU362118"/>
    </source>
</evidence>
<dbReference type="GO" id="GO:0004123">
    <property type="term" value="F:cystathionine gamma-lyase activity"/>
    <property type="evidence" value="ECO:0007669"/>
    <property type="project" value="TreeGrafter"/>
</dbReference>
<dbReference type="RefSeq" id="WP_133291284.1">
    <property type="nucleotide sequence ID" value="NZ_SMSJ01000049.1"/>
</dbReference>
<dbReference type="Pfam" id="PF01053">
    <property type="entry name" value="Cys_Met_Meta_PP"/>
    <property type="match status" value="1"/>
</dbReference>
<dbReference type="NCBIfam" id="TIGR02080">
    <property type="entry name" value="O_succ_thio_ly"/>
    <property type="match status" value="1"/>
</dbReference>
<dbReference type="OrthoDB" id="9790858at2"/>
<dbReference type="GO" id="GO:0030170">
    <property type="term" value="F:pyridoxal phosphate binding"/>
    <property type="evidence" value="ECO:0007669"/>
    <property type="project" value="InterPro"/>
</dbReference>
<dbReference type="GO" id="GO:0009086">
    <property type="term" value="P:methionine biosynthetic process"/>
    <property type="evidence" value="ECO:0007669"/>
    <property type="project" value="UniProtKB-ARBA"/>
</dbReference>
<dbReference type="PROSITE" id="PS00868">
    <property type="entry name" value="CYS_MET_METAB_PP"/>
    <property type="match status" value="1"/>
</dbReference>
<dbReference type="AlphaFoldDB" id="A0A4R5QAW4"/>
<comment type="similarity">
    <text evidence="4">Belongs to the trans-sulfuration enzymes family.</text>
</comment>
<evidence type="ECO:0000256" key="2">
    <source>
        <dbReference type="ARBA" id="ARBA00022898"/>
    </source>
</evidence>
<evidence type="ECO:0000313" key="6">
    <source>
        <dbReference type="Proteomes" id="UP000295096"/>
    </source>
</evidence>
<gene>
    <name evidence="5" type="primary">metB</name>
    <name evidence="5" type="ORF">E2C06_24855</name>
</gene>
<dbReference type="CDD" id="cd00614">
    <property type="entry name" value="CGS_like"/>
    <property type="match status" value="1"/>
</dbReference>
<proteinExistence type="inferred from homology"/>
<dbReference type="GO" id="GO:0019343">
    <property type="term" value="P:cysteine biosynthetic process via cystathionine"/>
    <property type="evidence" value="ECO:0007669"/>
    <property type="project" value="TreeGrafter"/>
</dbReference>
<dbReference type="InterPro" id="IPR015422">
    <property type="entry name" value="PyrdxlP-dep_Trfase_small"/>
</dbReference>
<name>A0A4R5QAW4_9PROT</name>
<sequence>MPQPKSPQTVAAANGIATDSAFKAVAPPVHLSSSYAFDGFGRAGRYDYTRSGNPTRDLLADTLAKLEAGAGAVVVSSGMAAIDLVLSSLEPGDLVVAPHDCYAGTWRLLSARRAKRQFEVRFVDQTDGEALAAAMACGPRLVLIESPSNPLMRIVDIREIAAQARSAGAKVVVDNTFLSPALQQPLRLGADFVVHSTTKYLNGHSDVVGGAVVAANPADVEALASWANVTGVTGAPFDAYLTLRGLRTLFARVERQQQTAAELAGFLQRHPAVKAVHYPGLRTHPGHEIAIAQQRGFGAMLSFEISSGVEGVRRFCGAIEVFTLAESLGGVESLVAHPATMTHVSMSADVRRAAGIGENLLRLSVGLESKADLEADLARGLEASASG</sequence>
<dbReference type="FunFam" id="3.40.640.10:FF:000046">
    <property type="entry name" value="Cystathionine gamma-lyase"/>
    <property type="match status" value="1"/>
</dbReference>
<dbReference type="InterPro" id="IPR054542">
    <property type="entry name" value="Cys_met_metab_PP"/>
</dbReference>
<dbReference type="GO" id="GO:0003962">
    <property type="term" value="F:cystathionine gamma-synthase activity"/>
    <property type="evidence" value="ECO:0007669"/>
    <property type="project" value="UniProtKB-EC"/>
</dbReference>
<protein>
    <submittedName>
        <fullName evidence="5">Cystathionine gamma-synthase</fullName>
        <ecNumber evidence="5">2.5.1.48</ecNumber>
    </submittedName>
</protein>
<dbReference type="GO" id="GO:0005737">
    <property type="term" value="C:cytoplasm"/>
    <property type="evidence" value="ECO:0007669"/>
    <property type="project" value="TreeGrafter"/>
</dbReference>
<dbReference type="InterPro" id="IPR000277">
    <property type="entry name" value="Cys/Met-Metab_PyrdxlP-dep_enz"/>
</dbReference>
<dbReference type="GO" id="GO:0019346">
    <property type="term" value="P:transsulfuration"/>
    <property type="evidence" value="ECO:0007669"/>
    <property type="project" value="InterPro"/>
</dbReference>
<dbReference type="EC" id="2.5.1.48" evidence="5"/>
<dbReference type="EMBL" id="SMSJ01000049">
    <property type="protein sequence ID" value="TDH59946.1"/>
    <property type="molecule type" value="Genomic_DNA"/>
</dbReference>
<dbReference type="FunFam" id="3.90.1150.10:FF:000033">
    <property type="entry name" value="Cystathionine gamma-synthase"/>
    <property type="match status" value="1"/>
</dbReference>
<dbReference type="InterPro" id="IPR015421">
    <property type="entry name" value="PyrdxlP-dep_Trfase_major"/>
</dbReference>
<dbReference type="SUPFAM" id="SSF53383">
    <property type="entry name" value="PLP-dependent transferases"/>
    <property type="match status" value="1"/>
</dbReference>
<keyword evidence="2 3" id="KW-0663">Pyridoxal phosphate</keyword>
<organism evidence="5 6">
    <name type="scientific">Dankookia rubra</name>
    <dbReference type="NCBI Taxonomy" id="1442381"/>
    <lineage>
        <taxon>Bacteria</taxon>
        <taxon>Pseudomonadati</taxon>
        <taxon>Pseudomonadota</taxon>
        <taxon>Alphaproteobacteria</taxon>
        <taxon>Acetobacterales</taxon>
        <taxon>Roseomonadaceae</taxon>
        <taxon>Dankookia</taxon>
    </lineage>
</organism>
<dbReference type="Proteomes" id="UP000295096">
    <property type="component" value="Unassembled WGS sequence"/>
</dbReference>
<comment type="cofactor">
    <cofactor evidence="1 4">
        <name>pyridoxal 5'-phosphate</name>
        <dbReference type="ChEBI" id="CHEBI:597326"/>
    </cofactor>
</comment>
<keyword evidence="5" id="KW-0808">Transferase</keyword>
<keyword evidence="6" id="KW-1185">Reference proteome</keyword>
<dbReference type="InterPro" id="IPR015424">
    <property type="entry name" value="PyrdxlP-dep_Trfase"/>
</dbReference>
<dbReference type="PANTHER" id="PTHR11808">
    <property type="entry name" value="TRANS-SULFURATION ENZYME FAMILY MEMBER"/>
    <property type="match status" value="1"/>
</dbReference>
<dbReference type="Gene3D" id="3.90.1150.10">
    <property type="entry name" value="Aspartate Aminotransferase, domain 1"/>
    <property type="match status" value="1"/>
</dbReference>
<feature type="modified residue" description="N6-(pyridoxal phosphate)lysine" evidence="3">
    <location>
        <position position="199"/>
    </location>
</feature>